<dbReference type="InterPro" id="IPR012337">
    <property type="entry name" value="RNaseH-like_sf"/>
</dbReference>
<evidence type="ECO:0000256" key="1">
    <source>
        <dbReference type="SAM" id="MobiDB-lite"/>
    </source>
</evidence>
<gene>
    <name evidence="3" type="ORF">FB390_1128</name>
</gene>
<feature type="compositionally biased region" description="Basic and acidic residues" evidence="1">
    <location>
        <begin position="1"/>
        <end position="15"/>
    </location>
</feature>
<organism evidence="3 4">
    <name type="scientific">Nocardia bhagyanarayanae</name>
    <dbReference type="NCBI Taxonomy" id="1215925"/>
    <lineage>
        <taxon>Bacteria</taxon>
        <taxon>Bacillati</taxon>
        <taxon>Actinomycetota</taxon>
        <taxon>Actinomycetes</taxon>
        <taxon>Mycobacteriales</taxon>
        <taxon>Nocardiaceae</taxon>
        <taxon>Nocardia</taxon>
    </lineage>
</organism>
<keyword evidence="4" id="KW-1185">Reference proteome</keyword>
<dbReference type="Pfam" id="PF13482">
    <property type="entry name" value="RNase_H_2"/>
    <property type="match status" value="1"/>
</dbReference>
<feature type="compositionally biased region" description="Acidic residues" evidence="1">
    <location>
        <begin position="48"/>
        <end position="62"/>
    </location>
</feature>
<protein>
    <submittedName>
        <fullName evidence="3">Putative RecB family nuclease</fullName>
    </submittedName>
</protein>
<dbReference type="AlphaFoldDB" id="A0A543F6R4"/>
<evidence type="ECO:0000313" key="4">
    <source>
        <dbReference type="Proteomes" id="UP000316331"/>
    </source>
</evidence>
<dbReference type="EMBL" id="VFPG01000001">
    <property type="protein sequence ID" value="TQM29524.1"/>
    <property type="molecule type" value="Genomic_DNA"/>
</dbReference>
<feature type="region of interest" description="Disordered" evidence="1">
    <location>
        <begin position="217"/>
        <end position="252"/>
    </location>
</feature>
<dbReference type="NCBIfam" id="TIGR03491">
    <property type="entry name" value="TM0106 family RecB-like putative nuclease"/>
    <property type="match status" value="1"/>
</dbReference>
<sequence>MYSGSGDREGRKEDGSAASRSGEFTTPAPAETDSMAADPITIGPMDDAPIESDPTETDPSELDPIEAASLATDPIESTPMGTVPVESAPVAFIDARALIGCRHRLHLDAAHPQLLTNVAEDPGVRQRREAATAHRNRVRDALVAADPDSWVIIDPTARASDRAAATMSACAAGAQHIWGALLPQEPDTGRRGGSEILLRDRERGGYIPIIVVNHKVTDPRKPEPADFHPTTSDPYRWDPRPDPSRKLRQQPRDQQRLAHLYRMLQRHGLASPALVGGVIGYHFDRILVHDLGPLLDDYDRRYADRIAVVRGELPTVPSKVPECRQCPWWTRGVEGPSCEGWLVEQRDVSLVAPGSRADVLRGHGVETIDDLAAWTGEDPEDWQHGPFDEAVVTARAWLAGAPLVRRFDRVHVRRADVEVDVDLESFQEHGAYLWGTLLDGRYRPFVTWDPLPTEDEGRSFGEFWTWLMTVRAEAATAGKTFAAYCYSRTAEDKWLYESARRFAGRPGVPTVDQVRAFVDGPEWVDMFQAVTDQFICPNGKGLKKIAPVAGFAWRDPEAGGEASMSWYRQAVGYDGAPDLTQRTRLLEYNEDDVRATQVLREWMMPRVPNPHCAELEVPALADFGRAPELPAGGRGAAPSLGRGV</sequence>
<reference evidence="3 4" key="1">
    <citation type="submission" date="2019-06" db="EMBL/GenBank/DDBJ databases">
        <title>Sequencing the genomes of 1000 actinobacteria strains.</title>
        <authorList>
            <person name="Klenk H.-P."/>
        </authorList>
    </citation>
    <scope>NUCLEOTIDE SEQUENCE [LARGE SCALE GENOMIC DNA]</scope>
    <source>
        <strain evidence="3 4">DSM 103495</strain>
    </source>
</reference>
<dbReference type="RefSeq" id="WP_425465844.1">
    <property type="nucleotide sequence ID" value="NZ_VFPG01000001.1"/>
</dbReference>
<evidence type="ECO:0000259" key="2">
    <source>
        <dbReference type="Pfam" id="PF13482"/>
    </source>
</evidence>
<evidence type="ECO:0000313" key="3">
    <source>
        <dbReference type="EMBL" id="TQM29524.1"/>
    </source>
</evidence>
<accession>A0A543F6R4</accession>
<dbReference type="SUPFAM" id="SSF53098">
    <property type="entry name" value="Ribonuclease H-like"/>
    <property type="match status" value="1"/>
</dbReference>
<dbReference type="Proteomes" id="UP000316331">
    <property type="component" value="Unassembled WGS sequence"/>
</dbReference>
<feature type="domain" description="YprB ribonuclease H-like" evidence="2">
    <location>
        <begin position="522"/>
        <end position="603"/>
    </location>
</feature>
<feature type="region of interest" description="Disordered" evidence="1">
    <location>
        <begin position="1"/>
        <end position="62"/>
    </location>
</feature>
<feature type="compositionally biased region" description="Basic and acidic residues" evidence="1">
    <location>
        <begin position="217"/>
        <end position="226"/>
    </location>
</feature>
<proteinExistence type="predicted"/>
<feature type="compositionally biased region" description="Basic and acidic residues" evidence="1">
    <location>
        <begin position="235"/>
        <end position="252"/>
    </location>
</feature>
<comment type="caution">
    <text evidence="3">The sequence shown here is derived from an EMBL/GenBank/DDBJ whole genome shotgun (WGS) entry which is preliminary data.</text>
</comment>
<dbReference type="InterPro" id="IPR038720">
    <property type="entry name" value="YprB_RNase_H-like_dom"/>
</dbReference>
<name>A0A543F6R4_9NOCA</name>
<dbReference type="InterPro" id="IPR019993">
    <property type="entry name" value="RecB_nuclease_TM0106_put"/>
</dbReference>